<feature type="transmembrane region" description="Helical" evidence="2">
    <location>
        <begin position="178"/>
        <end position="198"/>
    </location>
</feature>
<evidence type="ECO:0000256" key="1">
    <source>
        <dbReference type="SAM" id="MobiDB-lite"/>
    </source>
</evidence>
<keyword evidence="4" id="KW-1185">Reference proteome</keyword>
<protein>
    <submittedName>
        <fullName evidence="3">Uncharacterized protein</fullName>
    </submittedName>
</protein>
<dbReference type="RefSeq" id="WP_075083026.1">
    <property type="nucleotide sequence ID" value="NZ_CP042912.1"/>
</dbReference>
<feature type="transmembrane region" description="Helical" evidence="2">
    <location>
        <begin position="205"/>
        <end position="222"/>
    </location>
</feature>
<dbReference type="EMBL" id="CP042912">
    <property type="protein sequence ID" value="QEG23849.1"/>
    <property type="molecule type" value="Genomic_DNA"/>
</dbReference>
<feature type="transmembrane region" description="Helical" evidence="2">
    <location>
        <begin position="60"/>
        <end position="80"/>
    </location>
</feature>
<proteinExistence type="predicted"/>
<sequence length="316" mass="34711">MKFDTRLLLAVTAWAALCYAMAFSIPPNLLAFYAVKFITVVLVFAGAMLPLVVELKHREFWIGWSSTTLSLIAFMMMGGVPNPVAEHVTNAVFRMMGHGDLDVFADYGENFARGTIGSWVALYWVVELHTVLLWGVVAGLIWMKLGEQSPGWLLGVWSFFWALSFAMEWFGVGVGWSVIVWSMVVVCFASMLPCLVLYGGRMRPFWITVAIGGILVCVQIMSSKSYGLPIVANTTIANTFPNLAFYPEIGSLIVLLSVPLAAVTAGLITQTVAWRSKKVGMSEDRHSVSSTENSNEGDVVSNDDDRNTAEDDELKA</sequence>
<keyword evidence="2" id="KW-0472">Membrane</keyword>
<feature type="transmembrane region" description="Helical" evidence="2">
    <location>
        <begin position="32"/>
        <end position="53"/>
    </location>
</feature>
<name>A0A5B9PEC1_9BACT</name>
<feature type="transmembrane region" description="Helical" evidence="2">
    <location>
        <begin position="121"/>
        <end position="142"/>
    </location>
</feature>
<dbReference type="KEGG" id="mff:MFFC18_37530"/>
<feature type="transmembrane region" description="Helical" evidence="2">
    <location>
        <begin position="154"/>
        <end position="172"/>
    </location>
</feature>
<evidence type="ECO:0000313" key="4">
    <source>
        <dbReference type="Proteomes" id="UP000322214"/>
    </source>
</evidence>
<evidence type="ECO:0000313" key="3">
    <source>
        <dbReference type="EMBL" id="QEG23849.1"/>
    </source>
</evidence>
<evidence type="ECO:0000256" key="2">
    <source>
        <dbReference type="SAM" id="Phobius"/>
    </source>
</evidence>
<feature type="region of interest" description="Disordered" evidence="1">
    <location>
        <begin position="282"/>
        <end position="316"/>
    </location>
</feature>
<keyword evidence="2" id="KW-1133">Transmembrane helix</keyword>
<dbReference type="Proteomes" id="UP000322214">
    <property type="component" value="Chromosome"/>
</dbReference>
<feature type="compositionally biased region" description="Basic and acidic residues" evidence="1">
    <location>
        <begin position="303"/>
        <end position="316"/>
    </location>
</feature>
<reference evidence="3 4" key="1">
    <citation type="submission" date="2019-08" db="EMBL/GenBank/DDBJ databases">
        <title>Deep-cultivation of Planctomycetes and their phenomic and genomic characterization uncovers novel biology.</title>
        <authorList>
            <person name="Wiegand S."/>
            <person name="Jogler M."/>
            <person name="Boedeker C."/>
            <person name="Pinto D."/>
            <person name="Vollmers J."/>
            <person name="Rivas-Marin E."/>
            <person name="Kohn T."/>
            <person name="Peeters S.H."/>
            <person name="Heuer A."/>
            <person name="Rast P."/>
            <person name="Oberbeckmann S."/>
            <person name="Bunk B."/>
            <person name="Jeske O."/>
            <person name="Meyerdierks A."/>
            <person name="Storesund J.E."/>
            <person name="Kallscheuer N."/>
            <person name="Luecker S."/>
            <person name="Lage O.M."/>
            <person name="Pohl T."/>
            <person name="Merkel B.J."/>
            <person name="Hornburger P."/>
            <person name="Mueller R.-W."/>
            <person name="Bruemmer F."/>
            <person name="Labrenz M."/>
            <person name="Spormann A.M."/>
            <person name="Op den Camp H."/>
            <person name="Overmann J."/>
            <person name="Amann R."/>
            <person name="Jetten M.S.M."/>
            <person name="Mascher T."/>
            <person name="Medema M.H."/>
            <person name="Devos D.P."/>
            <person name="Kaster A.-K."/>
            <person name="Ovreas L."/>
            <person name="Rohde M."/>
            <person name="Galperin M.Y."/>
            <person name="Jogler C."/>
        </authorList>
    </citation>
    <scope>NUCLEOTIDE SEQUENCE [LARGE SCALE GENOMIC DNA]</scope>
    <source>
        <strain evidence="3 4">FC18</strain>
    </source>
</reference>
<gene>
    <name evidence="3" type="ORF">MFFC18_37530</name>
</gene>
<keyword evidence="2" id="KW-0812">Transmembrane</keyword>
<dbReference type="AlphaFoldDB" id="A0A5B9PEC1"/>
<organism evidence="3 4">
    <name type="scientific">Mariniblastus fucicola</name>
    <dbReference type="NCBI Taxonomy" id="980251"/>
    <lineage>
        <taxon>Bacteria</taxon>
        <taxon>Pseudomonadati</taxon>
        <taxon>Planctomycetota</taxon>
        <taxon>Planctomycetia</taxon>
        <taxon>Pirellulales</taxon>
        <taxon>Pirellulaceae</taxon>
        <taxon>Mariniblastus</taxon>
    </lineage>
</organism>
<accession>A0A5B9PEC1</accession>
<feature type="transmembrane region" description="Helical" evidence="2">
    <location>
        <begin position="249"/>
        <end position="268"/>
    </location>
</feature>